<feature type="chain" id="PRO_5003332644" evidence="1">
    <location>
        <begin position="20"/>
        <end position="259"/>
    </location>
</feature>
<sequence>MIRFLHMLIFSIWSVGVFAASSSASVELGVYASSITYTEPSVMEENGSLSGLNGRIIFQQANDFKALEITIASGKMDYEGSGTIQGIPDELFEIRGLRGSQWKVSSAWQVTPYIGLGYRYLNDDSSGMISSTSAYGYEREQVYYYSPIGIRFEHDKFLNDWNLYGSFEFDYFLLGKNTSYTGRLRGHNDLSFEQHEGFGNRIHLGLSKPLYKGLTFKVEAFYKYWSIEDSTLDYDADGTAMIEPKNHSKEMGISVMLAI</sequence>
<dbReference type="AlphaFoldDB" id="F6CSW9"/>
<evidence type="ECO:0000256" key="1">
    <source>
        <dbReference type="SAM" id="SignalP"/>
    </source>
</evidence>
<dbReference type="KEGG" id="mpc:Mar181_0909"/>
<dbReference type="HOGENOM" id="CLU_083881_0_0_6"/>
<dbReference type="InterPro" id="IPR020080">
    <property type="entry name" value="OM_adhesin/peptidase_omptin"/>
</dbReference>
<organism evidence="2 3">
    <name type="scientific">Marinomonas posidonica (strain CECT 7376 / NCIMB 14433 / IVIA-Po-181)</name>
    <dbReference type="NCBI Taxonomy" id="491952"/>
    <lineage>
        <taxon>Bacteria</taxon>
        <taxon>Pseudomonadati</taxon>
        <taxon>Pseudomonadota</taxon>
        <taxon>Gammaproteobacteria</taxon>
        <taxon>Oceanospirillales</taxon>
        <taxon>Oceanospirillaceae</taxon>
        <taxon>Marinomonas</taxon>
    </lineage>
</organism>
<reference evidence="2 3" key="1">
    <citation type="journal article" date="2012" name="Stand. Genomic Sci.">
        <title>Complete genome sequence of Marinomonas posidonica type strain (IVIA-Po-181(T)).</title>
        <authorList>
            <person name="Lucas-Elio P."/>
            <person name="Goodwin L."/>
            <person name="Woyke T."/>
            <person name="Pitluck S."/>
            <person name="Nolan M."/>
            <person name="Kyrpides N.C."/>
            <person name="Detter J.C."/>
            <person name="Copeland A."/>
            <person name="Lu M."/>
            <person name="Bruce D."/>
            <person name="Detter C."/>
            <person name="Tapia R."/>
            <person name="Han S."/>
            <person name="Land M.L."/>
            <person name="Ivanova N."/>
            <person name="Mikhailova N."/>
            <person name="Johnston A.W."/>
            <person name="Sanchez-Amat A."/>
        </authorList>
    </citation>
    <scope>NUCLEOTIDE SEQUENCE [LARGE SCALE GENOMIC DNA]</scope>
    <source>
        <strain evidence="3">CECT 7376 / NCIMB 14433 / IVIA-Po-181</strain>
    </source>
</reference>
<dbReference type="OrthoDB" id="597531at2"/>
<dbReference type="eggNOG" id="ENOG50339EN">
    <property type="taxonomic scope" value="Bacteria"/>
</dbReference>
<gene>
    <name evidence="2" type="ordered locus">Mar181_0909</name>
</gene>
<keyword evidence="1" id="KW-0732">Signal</keyword>
<proteinExistence type="predicted"/>
<protein>
    <submittedName>
        <fullName evidence="2">Uncharacterized protein</fullName>
    </submittedName>
</protein>
<dbReference type="TCDB" id="1.B.65.1.5">
    <property type="family name" value="the outer membrane porin opca (opca) family"/>
</dbReference>
<dbReference type="SUPFAM" id="SSF69917">
    <property type="entry name" value="OMPT-like"/>
    <property type="match status" value="1"/>
</dbReference>
<accession>F6CSW9</accession>
<feature type="signal peptide" evidence="1">
    <location>
        <begin position="1"/>
        <end position="19"/>
    </location>
</feature>
<dbReference type="EMBL" id="CP002771">
    <property type="protein sequence ID" value="AEF53959.1"/>
    <property type="molecule type" value="Genomic_DNA"/>
</dbReference>
<evidence type="ECO:0000313" key="2">
    <source>
        <dbReference type="EMBL" id="AEF53959.1"/>
    </source>
</evidence>
<keyword evidence="3" id="KW-1185">Reference proteome</keyword>
<name>F6CSW9_MARPP</name>
<dbReference type="Gene3D" id="2.40.128.100">
    <property type="entry name" value="OPCA outer membrane adhesin/invasin"/>
    <property type="match status" value="1"/>
</dbReference>
<evidence type="ECO:0000313" key="3">
    <source>
        <dbReference type="Proteomes" id="UP000009230"/>
    </source>
</evidence>
<dbReference type="GO" id="GO:0004190">
    <property type="term" value="F:aspartic-type endopeptidase activity"/>
    <property type="evidence" value="ECO:0007669"/>
    <property type="project" value="InterPro"/>
</dbReference>
<dbReference type="Proteomes" id="UP000009230">
    <property type="component" value="Chromosome"/>
</dbReference>